<evidence type="ECO:0008006" key="4">
    <source>
        <dbReference type="Google" id="ProtNLM"/>
    </source>
</evidence>
<dbReference type="AlphaFoldDB" id="A0A0A8B2B9"/>
<evidence type="ECO:0000313" key="2">
    <source>
        <dbReference type="EMBL" id="AJC11606.1"/>
    </source>
</evidence>
<reference evidence="2 3" key="2">
    <citation type="journal article" date="2015" name="Genome Announc.">
        <title>Complete Genome Sequence of Coriobacteriaceae Strain 68-1-3, a Novel Mucus-Degrading Isolate from the Swine Intestinal Tract.</title>
        <authorList>
            <person name="Looft T."/>
            <person name="Bayles D.O."/>
            <person name="Alt D.P."/>
            <person name="Stanton T.B."/>
        </authorList>
    </citation>
    <scope>NUCLEOTIDE SEQUENCE [LARGE SCALE GENOMIC DNA]</scope>
    <source>
        <strain evidence="2 3">68-1-3</strain>
    </source>
</reference>
<dbReference type="Gene3D" id="1.25.40.10">
    <property type="entry name" value="Tetratricopeptide repeat domain"/>
    <property type="match status" value="1"/>
</dbReference>
<evidence type="ECO:0000313" key="3">
    <source>
        <dbReference type="Proteomes" id="UP000031121"/>
    </source>
</evidence>
<name>A0A0A8B2B9_9ACTN</name>
<reference evidence="3" key="1">
    <citation type="submission" date="2014-08" db="EMBL/GenBank/DDBJ databases">
        <title>Coriobacteriaceae sp. complete genome.</title>
        <authorList>
            <person name="Looft T."/>
            <person name="Bayles D.O."/>
            <person name="Stanton T.B."/>
        </authorList>
    </citation>
    <scope>NUCLEOTIDE SEQUENCE [LARGE SCALE GENOMIC DNA]</scope>
    <source>
        <strain evidence="3">68-1-3</strain>
    </source>
</reference>
<gene>
    <name evidence="2" type="ORF">JI75_01790</name>
</gene>
<dbReference type="Proteomes" id="UP000031121">
    <property type="component" value="Chromosome"/>
</dbReference>
<protein>
    <recommendedName>
        <fullName evidence="4">Tetratricopeptide repeat protein</fullName>
    </recommendedName>
</protein>
<dbReference type="KEGG" id="cbac:JI75_01790"/>
<feature type="region of interest" description="Disordered" evidence="1">
    <location>
        <begin position="556"/>
        <end position="575"/>
    </location>
</feature>
<dbReference type="HOGENOM" id="CLU_322604_0_0_11"/>
<evidence type="ECO:0000256" key="1">
    <source>
        <dbReference type="SAM" id="MobiDB-lite"/>
    </source>
</evidence>
<dbReference type="EMBL" id="CP009302">
    <property type="protein sequence ID" value="AJC11606.1"/>
    <property type="molecule type" value="Genomic_DNA"/>
</dbReference>
<dbReference type="STRING" id="1531429.JI75_01790"/>
<dbReference type="OrthoDB" id="3237872at2"/>
<organism evidence="2 3">
    <name type="scientific">Berryella intestinalis</name>
    <dbReference type="NCBI Taxonomy" id="1531429"/>
    <lineage>
        <taxon>Bacteria</taxon>
        <taxon>Bacillati</taxon>
        <taxon>Actinomycetota</taxon>
        <taxon>Coriobacteriia</taxon>
        <taxon>Eggerthellales</taxon>
        <taxon>Eggerthellaceae</taxon>
        <taxon>Berryella</taxon>
    </lineage>
</organism>
<proteinExistence type="predicted"/>
<keyword evidence="3" id="KW-1185">Reference proteome</keyword>
<dbReference type="SUPFAM" id="SSF48452">
    <property type="entry name" value="TPR-like"/>
    <property type="match status" value="1"/>
</dbReference>
<dbReference type="RefSeq" id="WP_039688271.1">
    <property type="nucleotide sequence ID" value="NZ_CP009302.1"/>
</dbReference>
<dbReference type="InterPro" id="IPR011990">
    <property type="entry name" value="TPR-like_helical_dom_sf"/>
</dbReference>
<sequence>MQIEPDGTYRPRGVFNQFLLPIREVENAVPPFVAEDAQPSDDLSADDIARSKDLANRRFGWMQAGSDVPVPEKRGLYIVERVGTGRLRVLAYMDRNGHAWAVDHFIVETPDRAPDMRLIILNEITTPECERGLVGVRPAGGEGEVWVSRYRLDSDGLYSLYDSWFQFGDVASGLGYADLMTRCFCAFFYRAGLGGQIPPYCHVDAFDGYLLHQALPLALESVLSDGARAESDPVLRPFPLSSALCHWLIEADAESLSKIGPDDIALRVMRTLKYADPYLVVRTDEGGEGKRVSDRGLYALEAALNRYKIIRDLLGDDAESAGADAVGALSNSLFDLIVRDLPDIAPLSRDAGQPASPASAPAADPDTANVALIEGYEGEWEFRRGFAERLEQLRAAYRVMVEFRVDLASGIVAVVSHVPDESLMPKSAWSPSSSSWVELDPATRAVLAARYWKVLGVAVAACAFAQSDRIERVLYQVRFPSWDEDGNLAEASDSVADDGARVATISREVFADQGAYRSIDSDPASFARLLSSLFPDGESESDACVGGAFSAVDSLEGPARTSRLPESEDGEIPPAHREALGARYASDMRILYQSVQRSRAEGLAESFGAARSVSEAVQAAQELRDSVLDPIDRDGCTRVMELLVRGELDRSDKNAVVNAYLGEDPYAQALVRARSLFETDPDAALESLRATIDAAELSGKYADTLEVVHRVFDSYAARLVYNLARTGALNAANPTLGIQDADRRVELAPSSLHLCYIEAERLMERSFSDNERAIEYGRRACELAPSSSVAHRQLARSCMLVGDLENARAALWRALRVSVSSTDVALCYYQLAYVLWKQGHPQEAALCYLKSASMSAVAAPQSMAELRELADESDVELCPRSEIDDRLREAGIVVAPTDEVMDALLAGAQAAADSGLHECARDFLATSMQHRPDDALFNVARSFKRGSL</sequence>
<accession>A0A0A8B2B9</accession>